<evidence type="ECO:0000313" key="8">
    <source>
        <dbReference type="Proteomes" id="UP000270834"/>
    </source>
</evidence>
<dbReference type="EMBL" id="RBSQ01000664">
    <property type="protein sequence ID" value="RMS54365.1"/>
    <property type="molecule type" value="Genomic_DNA"/>
</dbReference>
<dbReference type="InterPro" id="IPR011629">
    <property type="entry name" value="CobW-like_C"/>
</dbReference>
<dbReference type="Pfam" id="PF03741">
    <property type="entry name" value="TerC"/>
    <property type="match status" value="1"/>
</dbReference>
<feature type="transmembrane region" description="Helical" evidence="5">
    <location>
        <begin position="12"/>
        <end position="34"/>
    </location>
</feature>
<dbReference type="InterPro" id="IPR046342">
    <property type="entry name" value="CBS_dom_sf"/>
</dbReference>
<protein>
    <recommendedName>
        <fullName evidence="6">CobW C-terminal domain-containing protein</fullName>
    </recommendedName>
</protein>
<dbReference type="CDD" id="cd04590">
    <property type="entry name" value="CBS_pair_CorC_HlyC_assoc"/>
    <property type="match status" value="1"/>
</dbReference>
<evidence type="ECO:0000256" key="1">
    <source>
        <dbReference type="ARBA" id="ARBA00006337"/>
    </source>
</evidence>
<feature type="transmembrane region" description="Helical" evidence="5">
    <location>
        <begin position="88"/>
        <end position="103"/>
    </location>
</feature>
<dbReference type="InterPro" id="IPR003495">
    <property type="entry name" value="CobW/HypB/UreG_nucleotide-bd"/>
</dbReference>
<sequence length="686" mass="75045">MEWIADPTAWLGLATLIVLEIVLGIDNLVFIAILADKLPPHLRDRARVLGLSLALLMRLGLLASISWMVTLTEPLFEVFGKSFSGRDLIMLFGGVFLLFKATMELHERLEGHVAQHAGNKTYALFWPIVAQIVVLDAVFSLDAVITAVGMVEHLEVMMIAVIVSIGLMIVASKPLTRFVNRHPTVIMLCLGFLMMIGFSLTAEGLGFHIPKGYLYAAIGFSILIEVFNQVARKRRKKSLQGHRPLRARTAHAVLRLLGGQRLEADEVGEEVADLFEEGDDQVVFDRRERVMISGVLQLAEKPIRSLMTVRAEVDCIDLDSGREAIRAALLESSYSRLPLVRDGRVEEPLGYVHKKELLKELLAGAQPDLESLARQPLNLLQDCSILNALEQMREASTHVAFVVNEFGEIGLDAALLATDVDGVAIGEVAGGCLCCVNGVPFQVGLGRLLRRARPDRLFIEPSGLGHPLALWKQLQAPPWSGVLALQPLVVVLDAAALASGQPLPEAQEQALEAAGMLLLNKSETLDATQRCAVRARLPVLPLRWSVRGHLALRDLPTSVAGEGSATTWAALPEAPAQLGTVLPAERPLRAVREQDGQFAIGWRLAPSVRFDRVAVDAWLNRLSGLRRAKAVLHCADGWYAANAAPFVDNWGKSSWRRDNRLELILAAGADEEALEEAFLACRMVAE</sequence>
<feature type="transmembrane region" description="Helical" evidence="5">
    <location>
        <begin position="46"/>
        <end position="68"/>
    </location>
</feature>
<dbReference type="Gene3D" id="3.10.580.10">
    <property type="entry name" value="CBS-domain"/>
    <property type="match status" value="1"/>
</dbReference>
<feature type="transmembrane region" description="Helical" evidence="5">
    <location>
        <begin position="154"/>
        <end position="172"/>
    </location>
</feature>
<feature type="domain" description="CobW C-terminal" evidence="6">
    <location>
        <begin position="599"/>
        <end position="682"/>
    </location>
</feature>
<name>A0A3M5DW80_PSEAI</name>
<evidence type="ECO:0000256" key="5">
    <source>
        <dbReference type="SAM" id="Phobius"/>
    </source>
</evidence>
<dbReference type="GO" id="GO:0005886">
    <property type="term" value="C:plasma membrane"/>
    <property type="evidence" value="ECO:0007669"/>
    <property type="project" value="TreeGrafter"/>
</dbReference>
<dbReference type="Pfam" id="PF02492">
    <property type="entry name" value="cobW"/>
    <property type="match status" value="1"/>
</dbReference>
<dbReference type="InterPro" id="IPR005496">
    <property type="entry name" value="Integral_membrane_TerC"/>
</dbReference>
<evidence type="ECO:0000313" key="7">
    <source>
        <dbReference type="EMBL" id="RMS54365.1"/>
    </source>
</evidence>
<evidence type="ECO:0000256" key="3">
    <source>
        <dbReference type="ARBA" id="ARBA00023122"/>
    </source>
</evidence>
<reference evidence="7 8" key="1">
    <citation type="submission" date="2018-08" db="EMBL/GenBank/DDBJ databases">
        <title>Recombination of ecologically and evolutionarily significant loci maintains genetic cohesion in the Pseudomonas syringae species complex.</title>
        <authorList>
            <person name="Dillon M."/>
            <person name="Thakur S."/>
            <person name="Almeida R.N.D."/>
            <person name="Weir B.S."/>
            <person name="Guttman D.S."/>
        </authorList>
    </citation>
    <scope>NUCLEOTIDE SEQUENCE [LARGE SCALE GENOMIC DNA]</scope>
    <source>
        <strain evidence="7 8">ICMP 7846</strain>
    </source>
</reference>
<keyword evidence="5" id="KW-0812">Transmembrane</keyword>
<dbReference type="SMART" id="SM00833">
    <property type="entry name" value="CobW_C"/>
    <property type="match status" value="1"/>
</dbReference>
<evidence type="ECO:0000256" key="2">
    <source>
        <dbReference type="ARBA" id="ARBA00022737"/>
    </source>
</evidence>
<comment type="function">
    <text evidence="4">Zinc chaperone that directly transfers zinc cofactor to target proteins, thereby activating them. Zinc is transferred from the CXCC motif in the GTPase domain to the zinc binding site in target proteins in a process requiring GTP hydrolysis.</text>
</comment>
<dbReference type="InterPro" id="IPR027417">
    <property type="entry name" value="P-loop_NTPase"/>
</dbReference>
<organism evidence="7 8">
    <name type="scientific">Pseudomonas aeruginosa</name>
    <dbReference type="NCBI Taxonomy" id="287"/>
    <lineage>
        <taxon>Bacteria</taxon>
        <taxon>Pseudomonadati</taxon>
        <taxon>Pseudomonadota</taxon>
        <taxon>Gammaproteobacteria</taxon>
        <taxon>Pseudomonadales</taxon>
        <taxon>Pseudomonadaceae</taxon>
        <taxon>Pseudomonas</taxon>
    </lineage>
</organism>
<gene>
    <name evidence="7" type="ORF">ALP65_01879</name>
</gene>
<feature type="transmembrane region" description="Helical" evidence="5">
    <location>
        <begin position="184"/>
        <end position="207"/>
    </location>
</feature>
<dbReference type="PANTHER" id="PTHR22777:SF30">
    <property type="entry name" value="UPF0053 PROTEIN YEGH"/>
    <property type="match status" value="1"/>
</dbReference>
<comment type="caution">
    <text evidence="7">The sequence shown here is derived from an EMBL/GenBank/DDBJ whole genome shotgun (WGS) entry which is preliminary data.</text>
</comment>
<dbReference type="PANTHER" id="PTHR22777">
    <property type="entry name" value="HEMOLYSIN-RELATED"/>
    <property type="match status" value="1"/>
</dbReference>
<dbReference type="SUPFAM" id="SSF54631">
    <property type="entry name" value="CBS-domain pair"/>
    <property type="match status" value="1"/>
</dbReference>
<accession>A0A3M5DW80</accession>
<dbReference type="SUPFAM" id="SSF52540">
    <property type="entry name" value="P-loop containing nucleoside triphosphate hydrolases"/>
    <property type="match status" value="1"/>
</dbReference>
<proteinExistence type="inferred from homology"/>
<dbReference type="Gene3D" id="3.90.1280.20">
    <property type="match status" value="1"/>
</dbReference>
<feature type="transmembrane region" description="Helical" evidence="5">
    <location>
        <begin position="124"/>
        <end position="148"/>
    </location>
</feature>
<comment type="similarity">
    <text evidence="1">Belongs to the UPF0053 family.</text>
</comment>
<evidence type="ECO:0000256" key="4">
    <source>
        <dbReference type="ARBA" id="ARBA00045658"/>
    </source>
</evidence>
<keyword evidence="5" id="KW-1133">Transmembrane helix</keyword>
<dbReference type="Pfam" id="PF07683">
    <property type="entry name" value="CobW_C"/>
    <property type="match status" value="1"/>
</dbReference>
<keyword evidence="3" id="KW-0129">CBS domain</keyword>
<keyword evidence="5" id="KW-0472">Membrane</keyword>
<keyword evidence="2" id="KW-0677">Repeat</keyword>
<dbReference type="InterPro" id="IPR044751">
    <property type="entry name" value="Ion_transp-like_CBS"/>
</dbReference>
<dbReference type="Proteomes" id="UP000270834">
    <property type="component" value="Unassembled WGS sequence"/>
</dbReference>
<evidence type="ECO:0000259" key="6">
    <source>
        <dbReference type="SMART" id="SM00833"/>
    </source>
</evidence>
<dbReference type="AlphaFoldDB" id="A0A3M5DW80"/>